<organism evidence="3 4">
    <name type="scientific">Arabidopsis thaliana x Arabidopsis arenosa</name>
    <dbReference type="NCBI Taxonomy" id="1240361"/>
    <lineage>
        <taxon>Eukaryota</taxon>
        <taxon>Viridiplantae</taxon>
        <taxon>Streptophyta</taxon>
        <taxon>Embryophyta</taxon>
        <taxon>Tracheophyta</taxon>
        <taxon>Spermatophyta</taxon>
        <taxon>Magnoliopsida</taxon>
        <taxon>eudicotyledons</taxon>
        <taxon>Gunneridae</taxon>
        <taxon>Pentapetalae</taxon>
        <taxon>rosids</taxon>
        <taxon>malvids</taxon>
        <taxon>Brassicales</taxon>
        <taxon>Brassicaceae</taxon>
        <taxon>Camelineae</taxon>
        <taxon>Arabidopsis</taxon>
    </lineage>
</organism>
<evidence type="ECO:0000256" key="1">
    <source>
        <dbReference type="SAM" id="Coils"/>
    </source>
</evidence>
<dbReference type="AlphaFoldDB" id="A0A8T1ZGF3"/>
<keyword evidence="1" id="KW-0175">Coiled coil</keyword>
<evidence type="ECO:0000313" key="4">
    <source>
        <dbReference type="Proteomes" id="UP000694240"/>
    </source>
</evidence>
<feature type="domain" description="Retrotransposon gag" evidence="2">
    <location>
        <begin position="80"/>
        <end position="170"/>
    </location>
</feature>
<keyword evidence="4" id="KW-1185">Reference proteome</keyword>
<reference evidence="3 4" key="1">
    <citation type="submission" date="2020-12" db="EMBL/GenBank/DDBJ databases">
        <title>Concerted genomic and epigenomic changes stabilize Arabidopsis allopolyploids.</title>
        <authorList>
            <person name="Chen Z."/>
        </authorList>
    </citation>
    <scope>NUCLEOTIDE SEQUENCE [LARGE SCALE GENOMIC DNA]</scope>
    <source>
        <strain evidence="3">Allo738</strain>
        <tissue evidence="3">Leaf</tissue>
    </source>
</reference>
<protein>
    <submittedName>
        <fullName evidence="3">Retrotransposon gag domain</fullName>
    </submittedName>
</protein>
<sequence>MAETRSQAPIKEMVAREATAVVRETVAEMWFRSRSRYADPERLETVDFPRFHGDKILDWLFQIEQFFLIERTPEELKVGIASIHFDDIAATLHQSIVQSMWWKHVRHDWCSYKLLLQVRYNKHVDDSIAKLKLLKETEGIEVYHARFESISTRVKLDEDYLVSLYLTGLENDTQVNVKMFQPQTIQQCFLIGRLYEQAHPLKRDSEMKAEEEKEVAEIEVKIEVETKSSEKRAHEVILKEDLITQFQVHVSDSKILRNIELREEKLELENLEYVVKNEDLKQDGIQKNVRLVVDGNVERSLKVIRNTKIYSAHQLFGKLSQYKERLGLKKKRKGFKSRMFKYKSCFRKLHSLTFSKSMRMVETSSDLLLLNGKDSPARTAMGFKLEAGELASSNQERLELCPENNGYLESSNLELVLMKEEPESVKVNGVMLWTQSCNILDLIQAKMMGTKSLCNNESVYVLEDLSSAILAKNHSLMYCGFDCDAFLSGGVSRFWKFIGFDIITGRKVLTKRKKTFYKCRRFKFKHEVIPRAVQSGFEVKMKESSCTEYPCLFLSSKVTTLAHIFLGCGDMTLNLKKKGRFSWVWRYHLVVYIGTITGDELSWYVIEVAMSDNYLLARLFITRRAANYRPKMQMSHALFPNCCAFQNKNLVFTQLSTCVVIVEMTDKMQGTFPGRAGSKKEIRESERWHSKVNTKLRPLVYLDDMFKFFVGMGVSSRGLGVETEHPIYQEHILDHVMKSGVVSLLSTLLVFLYGSAPRPPEDNHSKFLFEYALEVQSGVGRALIGVTMKQSKLAKTWSFKYKKQRKF</sequence>
<gene>
    <name evidence="3" type="ORF">ISN45_Aa05g001680</name>
</gene>
<proteinExistence type="predicted"/>
<feature type="coiled-coil region" evidence="1">
    <location>
        <begin position="201"/>
        <end position="228"/>
    </location>
</feature>
<dbReference type="Proteomes" id="UP000694240">
    <property type="component" value="Chromosome 10"/>
</dbReference>
<evidence type="ECO:0000259" key="2">
    <source>
        <dbReference type="Pfam" id="PF03732"/>
    </source>
</evidence>
<dbReference type="EMBL" id="JAEFBK010000010">
    <property type="protein sequence ID" value="KAG7558517.1"/>
    <property type="molecule type" value="Genomic_DNA"/>
</dbReference>
<accession>A0A8T1ZGF3</accession>
<name>A0A8T1ZGF3_9BRAS</name>
<dbReference type="Pfam" id="PF03732">
    <property type="entry name" value="Retrotrans_gag"/>
    <property type="match status" value="1"/>
</dbReference>
<comment type="caution">
    <text evidence="3">The sequence shown here is derived from an EMBL/GenBank/DDBJ whole genome shotgun (WGS) entry which is preliminary data.</text>
</comment>
<evidence type="ECO:0000313" key="3">
    <source>
        <dbReference type="EMBL" id="KAG7558517.1"/>
    </source>
</evidence>
<dbReference type="InterPro" id="IPR005162">
    <property type="entry name" value="Retrotrans_gag_dom"/>
</dbReference>